<reference evidence="2" key="3">
    <citation type="submission" date="2015-02" db="UniProtKB">
        <authorList>
            <consortium name="EnsemblProtists"/>
        </authorList>
    </citation>
    <scope>IDENTIFICATION</scope>
    <source>
        <strain evidence="2">DAOM BR144</strain>
    </source>
</reference>
<evidence type="ECO:0000256" key="1">
    <source>
        <dbReference type="SAM" id="MobiDB-lite"/>
    </source>
</evidence>
<accession>K3WGW9</accession>
<reference evidence="3" key="1">
    <citation type="journal article" date="2010" name="Genome Biol.">
        <title>Genome sequence of the necrotrophic plant pathogen Pythium ultimum reveals original pathogenicity mechanisms and effector repertoire.</title>
        <authorList>
            <person name="Levesque C.A."/>
            <person name="Brouwer H."/>
            <person name="Cano L."/>
            <person name="Hamilton J.P."/>
            <person name="Holt C."/>
            <person name="Huitema E."/>
            <person name="Raffaele S."/>
            <person name="Robideau G.P."/>
            <person name="Thines M."/>
            <person name="Win J."/>
            <person name="Zerillo M.M."/>
            <person name="Beakes G.W."/>
            <person name="Boore J.L."/>
            <person name="Busam D."/>
            <person name="Dumas B."/>
            <person name="Ferriera S."/>
            <person name="Fuerstenberg S.I."/>
            <person name="Gachon C.M."/>
            <person name="Gaulin E."/>
            <person name="Govers F."/>
            <person name="Grenville-Briggs L."/>
            <person name="Horner N."/>
            <person name="Hostetler J."/>
            <person name="Jiang R.H."/>
            <person name="Johnson J."/>
            <person name="Krajaejun T."/>
            <person name="Lin H."/>
            <person name="Meijer H.J."/>
            <person name="Moore B."/>
            <person name="Morris P."/>
            <person name="Phuntmart V."/>
            <person name="Puiu D."/>
            <person name="Shetty J."/>
            <person name="Stajich J.E."/>
            <person name="Tripathy S."/>
            <person name="Wawra S."/>
            <person name="van West P."/>
            <person name="Whitty B.R."/>
            <person name="Coutinho P.M."/>
            <person name="Henrissat B."/>
            <person name="Martin F."/>
            <person name="Thomas P.D."/>
            <person name="Tyler B.M."/>
            <person name="De Vries R.P."/>
            <person name="Kamoun S."/>
            <person name="Yandell M."/>
            <person name="Tisserat N."/>
            <person name="Buell C.R."/>
        </authorList>
    </citation>
    <scope>NUCLEOTIDE SEQUENCE</scope>
    <source>
        <strain evidence="3">DAOM:BR144</strain>
    </source>
</reference>
<reference evidence="3" key="2">
    <citation type="submission" date="2010-04" db="EMBL/GenBank/DDBJ databases">
        <authorList>
            <person name="Buell R."/>
            <person name="Hamilton J."/>
            <person name="Hostetler J."/>
        </authorList>
    </citation>
    <scope>NUCLEOTIDE SEQUENCE [LARGE SCALE GENOMIC DNA]</scope>
    <source>
        <strain evidence="3">DAOM:BR144</strain>
    </source>
</reference>
<feature type="region of interest" description="Disordered" evidence="1">
    <location>
        <begin position="31"/>
        <end position="50"/>
    </location>
</feature>
<dbReference type="AlphaFoldDB" id="K3WGW9"/>
<proteinExistence type="predicted"/>
<dbReference type="EnsemblProtists" id="PYU1_T004210">
    <property type="protein sequence ID" value="PYU1_T004210"/>
    <property type="gene ID" value="PYU1_G004200"/>
</dbReference>
<dbReference type="Proteomes" id="UP000019132">
    <property type="component" value="Unassembled WGS sequence"/>
</dbReference>
<keyword evidence="3" id="KW-1185">Reference proteome</keyword>
<organism evidence="2 3">
    <name type="scientific">Globisporangium ultimum (strain ATCC 200006 / CBS 805.95 / DAOM BR144)</name>
    <name type="common">Pythium ultimum</name>
    <dbReference type="NCBI Taxonomy" id="431595"/>
    <lineage>
        <taxon>Eukaryota</taxon>
        <taxon>Sar</taxon>
        <taxon>Stramenopiles</taxon>
        <taxon>Oomycota</taxon>
        <taxon>Peronosporomycetes</taxon>
        <taxon>Pythiales</taxon>
        <taxon>Pythiaceae</taxon>
        <taxon>Globisporangium</taxon>
    </lineage>
</organism>
<dbReference type="eggNOG" id="ENOG502S46P">
    <property type="taxonomic scope" value="Eukaryota"/>
</dbReference>
<evidence type="ECO:0000313" key="3">
    <source>
        <dbReference type="Proteomes" id="UP000019132"/>
    </source>
</evidence>
<protein>
    <submittedName>
        <fullName evidence="2">Uncharacterized protein</fullName>
    </submittedName>
</protein>
<dbReference type="OMA" id="NCVTIRA"/>
<dbReference type="EMBL" id="GL376567">
    <property type="status" value="NOT_ANNOTATED_CDS"/>
    <property type="molecule type" value="Genomic_DNA"/>
</dbReference>
<dbReference type="HOGENOM" id="CLU_076244_0_0_1"/>
<dbReference type="VEuPathDB" id="FungiDB:PYU1_G004200"/>
<name>K3WGW9_GLOUD</name>
<dbReference type="InParanoid" id="K3WGW9"/>
<sequence length="286" mass="32247">MCSEVCKISVRSAQKLLDHVNFSPLHKAALEGGSKTTTDDRVPASGAAQQHQPRRVIYDGTKLFWRINETLELCIYEDVSANCVTITAFQQQSTERLVPVLVDLRSLLKIVGGDDHKVQHGNSHSNVYHAYHKVPPEALTKYLLARIQGKKDARGTISLFLAKVHEHEPLPVLLTAYGHQHGALPTDLAVRRRHTIDDVKEAQKEVHDAAVELKKARVQAEHLSNLARISLEAFWKRGSNVGHHHHHPHSADLHGSKHSEWLRVYDHVTMKNAVEHSKDFLHAFEK</sequence>
<evidence type="ECO:0000313" key="2">
    <source>
        <dbReference type="EnsemblProtists" id="PYU1_T004210"/>
    </source>
</evidence>